<evidence type="ECO:0000313" key="5">
    <source>
        <dbReference type="Proteomes" id="UP000284375"/>
    </source>
</evidence>
<dbReference type="Pfam" id="PF07859">
    <property type="entry name" value="Abhydrolase_3"/>
    <property type="match status" value="1"/>
</dbReference>
<feature type="domain" description="Alpha/beta hydrolase fold-3" evidence="2">
    <location>
        <begin position="134"/>
        <end position="350"/>
    </location>
</feature>
<keyword evidence="1" id="KW-0378">Hydrolase</keyword>
<evidence type="ECO:0000313" key="3">
    <source>
        <dbReference type="EMBL" id="ROV86817.1"/>
    </source>
</evidence>
<sequence>MASPKQSRHPLISYQPIRLIYHLVKLATTLPKVPFWLIRALIPALRQHPNWTFKQSLTSSLARTLIGLNSATAITETLSLAPKKQGDRWVSIKPFEDDLYVGPLLSDLVRPGEAGGTWYPGVPAAPSSLRKVAMHIHGGAFVQYDGRDETTGYMCNRLLTAGGFEAVFAPQYRLAGHGGKDPFPAALQDVLTCYLYLVRTLGVPAGSVTVGGDSAGGNLAAALLRYLERFGDELGIPRPGRAVLVSPWVQPSEAFAADYARTPEFATDFLPANFLRWGAETYGLQSDRYEDCREYIDSLGRPFRTSVPIFVTIGSVEILCPQGAKWVDEMRSVEGNRLEVDFQEGAPHDVLFVGDKMGWDESVVGVMKKIGEFVDEQ</sequence>
<evidence type="ECO:0000256" key="1">
    <source>
        <dbReference type="ARBA" id="ARBA00022801"/>
    </source>
</evidence>
<organism evidence="3 5">
    <name type="scientific">Cytospora chrysosperma</name>
    <name type="common">Cytospora canker fungus</name>
    <name type="synonym">Sphaeria chrysosperma</name>
    <dbReference type="NCBI Taxonomy" id="252740"/>
    <lineage>
        <taxon>Eukaryota</taxon>
        <taxon>Fungi</taxon>
        <taxon>Dikarya</taxon>
        <taxon>Ascomycota</taxon>
        <taxon>Pezizomycotina</taxon>
        <taxon>Sordariomycetes</taxon>
        <taxon>Sordariomycetidae</taxon>
        <taxon>Diaporthales</taxon>
        <taxon>Cytosporaceae</taxon>
        <taxon>Cytospora</taxon>
    </lineage>
</organism>
<evidence type="ECO:0000259" key="2">
    <source>
        <dbReference type="Pfam" id="PF07859"/>
    </source>
</evidence>
<evidence type="ECO:0000313" key="4">
    <source>
        <dbReference type="EMBL" id="ROV87943.1"/>
    </source>
</evidence>
<dbReference type="GO" id="GO:0016787">
    <property type="term" value="F:hydrolase activity"/>
    <property type="evidence" value="ECO:0007669"/>
    <property type="project" value="UniProtKB-KW"/>
</dbReference>
<protein>
    <recommendedName>
        <fullName evidence="2">Alpha/beta hydrolase fold-3 domain-containing protein</fullName>
    </recommendedName>
</protein>
<dbReference type="AlphaFoldDB" id="A0A423V7S0"/>
<dbReference type="PANTHER" id="PTHR48081:SF8">
    <property type="entry name" value="ALPHA_BETA HYDROLASE FOLD-3 DOMAIN-CONTAINING PROTEIN-RELATED"/>
    <property type="match status" value="1"/>
</dbReference>
<gene>
    <name evidence="4" type="ORF">VSDG_09476</name>
    <name evidence="3" type="ORF">VSDG_10147</name>
</gene>
<dbReference type="Proteomes" id="UP000284375">
    <property type="component" value="Unassembled WGS sequence"/>
</dbReference>
<dbReference type="EMBL" id="LJZO01000108">
    <property type="protein sequence ID" value="ROV86817.1"/>
    <property type="molecule type" value="Genomic_DNA"/>
</dbReference>
<accession>A0A423V7S0</accession>
<keyword evidence="5" id="KW-1185">Reference proteome</keyword>
<proteinExistence type="predicted"/>
<dbReference type="InterPro" id="IPR029058">
    <property type="entry name" value="AB_hydrolase_fold"/>
</dbReference>
<dbReference type="SUPFAM" id="SSF53474">
    <property type="entry name" value="alpha/beta-Hydrolases"/>
    <property type="match status" value="1"/>
</dbReference>
<dbReference type="EMBL" id="LJZO01000073">
    <property type="protein sequence ID" value="ROV87943.1"/>
    <property type="molecule type" value="Genomic_DNA"/>
</dbReference>
<comment type="caution">
    <text evidence="3">The sequence shown here is derived from an EMBL/GenBank/DDBJ whole genome shotgun (WGS) entry which is preliminary data.</text>
</comment>
<dbReference type="STRING" id="252740.A0A423V7S0"/>
<dbReference type="PANTHER" id="PTHR48081">
    <property type="entry name" value="AB HYDROLASE SUPERFAMILY PROTEIN C4A8.06C"/>
    <property type="match status" value="1"/>
</dbReference>
<dbReference type="OrthoDB" id="2152029at2759"/>
<dbReference type="Gene3D" id="3.40.50.1820">
    <property type="entry name" value="alpha/beta hydrolase"/>
    <property type="match status" value="1"/>
</dbReference>
<name>A0A423V7S0_CYTCH</name>
<dbReference type="InterPro" id="IPR050300">
    <property type="entry name" value="GDXG_lipolytic_enzyme"/>
</dbReference>
<reference evidence="3 5" key="1">
    <citation type="submission" date="2015-09" db="EMBL/GenBank/DDBJ databases">
        <title>Host preference determinants of Valsa canker pathogens revealed by comparative genomics.</title>
        <authorList>
            <person name="Yin Z."/>
            <person name="Huang L."/>
        </authorList>
    </citation>
    <scope>NUCLEOTIDE SEQUENCE [LARGE SCALE GENOMIC DNA]</scope>
    <source>
        <strain evidence="3 5">YSFL</strain>
    </source>
</reference>
<dbReference type="InterPro" id="IPR013094">
    <property type="entry name" value="AB_hydrolase_3"/>
</dbReference>